<dbReference type="InterPro" id="IPR046623">
    <property type="entry name" value="DUF6536"/>
</dbReference>
<keyword evidence="1" id="KW-1133">Transmembrane helix</keyword>
<dbReference type="EMBL" id="CAJVRL010000119">
    <property type="protein sequence ID" value="CAG8961896.1"/>
    <property type="molecule type" value="Genomic_DNA"/>
</dbReference>
<keyword evidence="1" id="KW-0812">Transmembrane</keyword>
<gene>
    <name evidence="3" type="ORF">HYFRA_00013696</name>
</gene>
<evidence type="ECO:0000313" key="4">
    <source>
        <dbReference type="Proteomes" id="UP000696280"/>
    </source>
</evidence>
<feature type="transmembrane region" description="Helical" evidence="1">
    <location>
        <begin position="130"/>
        <end position="154"/>
    </location>
</feature>
<evidence type="ECO:0000256" key="1">
    <source>
        <dbReference type="SAM" id="Phobius"/>
    </source>
</evidence>
<accession>A0A9N9PVY7</accession>
<organism evidence="3 4">
    <name type="scientific">Hymenoscyphus fraxineus</name>
    <dbReference type="NCBI Taxonomy" id="746836"/>
    <lineage>
        <taxon>Eukaryota</taxon>
        <taxon>Fungi</taxon>
        <taxon>Dikarya</taxon>
        <taxon>Ascomycota</taxon>
        <taxon>Pezizomycotina</taxon>
        <taxon>Leotiomycetes</taxon>
        <taxon>Helotiales</taxon>
        <taxon>Helotiaceae</taxon>
        <taxon>Hymenoscyphus</taxon>
    </lineage>
</organism>
<dbReference type="Pfam" id="PF20163">
    <property type="entry name" value="DUF6536"/>
    <property type="match status" value="1"/>
</dbReference>
<reference evidence="3" key="1">
    <citation type="submission" date="2021-07" db="EMBL/GenBank/DDBJ databases">
        <authorList>
            <person name="Durling M."/>
        </authorList>
    </citation>
    <scope>NUCLEOTIDE SEQUENCE</scope>
</reference>
<protein>
    <recommendedName>
        <fullName evidence="2">DUF6536 domain-containing protein</fullName>
    </recommendedName>
</protein>
<keyword evidence="4" id="KW-1185">Reference proteome</keyword>
<name>A0A9N9PVY7_9HELO</name>
<comment type="caution">
    <text evidence="3">The sequence shown here is derived from an EMBL/GenBank/DDBJ whole genome shotgun (WGS) entry which is preliminary data.</text>
</comment>
<feature type="domain" description="DUF6536" evidence="2">
    <location>
        <begin position="83"/>
        <end position="160"/>
    </location>
</feature>
<evidence type="ECO:0000259" key="2">
    <source>
        <dbReference type="Pfam" id="PF20163"/>
    </source>
</evidence>
<feature type="transmembrane region" description="Helical" evidence="1">
    <location>
        <begin position="86"/>
        <end position="110"/>
    </location>
</feature>
<sequence>MLRVMKTGRLITIQTRQHHVRDVESGLNRTSSIESVKKLKHALTNAFERSARYILRSGSYASHISYEQAPGTGLIKSSKYSGWRGGVLAASCSAALVLMINTVFTIYGLIVSKSGTKVGTLMSGDCGRVGAINTGLHIAINIAGTLLVAFSWFLNFCSSSASCGP</sequence>
<proteinExistence type="predicted"/>
<keyword evidence="1" id="KW-0472">Membrane</keyword>
<dbReference type="AlphaFoldDB" id="A0A9N9PVY7"/>
<dbReference type="Proteomes" id="UP000696280">
    <property type="component" value="Unassembled WGS sequence"/>
</dbReference>
<evidence type="ECO:0000313" key="3">
    <source>
        <dbReference type="EMBL" id="CAG8961896.1"/>
    </source>
</evidence>